<dbReference type="InterPro" id="IPR004714">
    <property type="entry name" value="Cyt_oxidase_maturation_cbb3"/>
</dbReference>
<evidence type="ECO:0000313" key="4">
    <source>
        <dbReference type="Proteomes" id="UP000518288"/>
    </source>
</evidence>
<gene>
    <name evidence="3" type="ORF">BDD16_000133</name>
</gene>
<comment type="caution">
    <text evidence="3">The sequence shown here is derived from an EMBL/GenBank/DDBJ whole genome shotgun (WGS) entry which is preliminary data.</text>
</comment>
<evidence type="ECO:0000313" key="3">
    <source>
        <dbReference type="EMBL" id="NYG31147.1"/>
    </source>
</evidence>
<dbReference type="PANTHER" id="PTHR41532">
    <property type="entry name" value="FIXS PROTEIN"/>
    <property type="match status" value="1"/>
</dbReference>
<dbReference type="EMBL" id="JACCFH010000001">
    <property type="protein sequence ID" value="NYG31147.1"/>
    <property type="molecule type" value="Genomic_DNA"/>
</dbReference>
<reference evidence="3 4" key="1">
    <citation type="submission" date="2020-07" db="EMBL/GenBank/DDBJ databases">
        <title>Genomic Encyclopedia of Archaeal and Bacterial Type Strains, Phase II (KMG-II): from individual species to whole genera.</title>
        <authorList>
            <person name="Goeker M."/>
        </authorList>
    </citation>
    <scope>NUCLEOTIDE SEQUENCE [LARGE SCALE GENOMIC DNA]</scope>
    <source>
        <strain evidence="3 4">DSM 21226</strain>
    </source>
</reference>
<sequence>MDILFLLIPLSVVLVFLIIVVFAWALKSGQFDDIEREGERILRADRDELDADQSSAIPATKESQPRIERVS</sequence>
<dbReference type="RefSeq" id="WP_179632114.1">
    <property type="nucleotide sequence ID" value="NZ_CAXYYM010000012.1"/>
</dbReference>
<name>A0A7Y9QTJ1_9BURK</name>
<protein>
    <submittedName>
        <fullName evidence="3">Cbb3-type cytochrome oxidase maturation protein</fullName>
    </submittedName>
</protein>
<feature type="region of interest" description="Disordered" evidence="1">
    <location>
        <begin position="49"/>
        <end position="71"/>
    </location>
</feature>
<evidence type="ECO:0000256" key="2">
    <source>
        <dbReference type="SAM" id="Phobius"/>
    </source>
</evidence>
<evidence type="ECO:0000256" key="1">
    <source>
        <dbReference type="SAM" id="MobiDB-lite"/>
    </source>
</evidence>
<keyword evidence="4" id="KW-1185">Reference proteome</keyword>
<keyword evidence="2" id="KW-1133">Transmembrane helix</keyword>
<keyword evidence="2" id="KW-0472">Membrane</keyword>
<dbReference type="PANTHER" id="PTHR41532:SF1">
    <property type="entry name" value="FIXS PROTEIN"/>
    <property type="match status" value="1"/>
</dbReference>
<dbReference type="AlphaFoldDB" id="A0A7Y9QTJ1"/>
<proteinExistence type="predicted"/>
<organism evidence="3 4">
    <name type="scientific">Sphaerotilus montanus</name>
    <dbReference type="NCBI Taxonomy" id="522889"/>
    <lineage>
        <taxon>Bacteria</taxon>
        <taxon>Pseudomonadati</taxon>
        <taxon>Pseudomonadota</taxon>
        <taxon>Betaproteobacteria</taxon>
        <taxon>Burkholderiales</taxon>
        <taxon>Sphaerotilaceae</taxon>
        <taxon>Sphaerotilus</taxon>
    </lineage>
</organism>
<accession>A0A7Y9QTJ1</accession>
<dbReference type="NCBIfam" id="TIGR00847">
    <property type="entry name" value="ccoS"/>
    <property type="match status" value="1"/>
</dbReference>
<keyword evidence="2" id="KW-0812">Transmembrane</keyword>
<dbReference type="Pfam" id="PF03597">
    <property type="entry name" value="FixS"/>
    <property type="match status" value="1"/>
</dbReference>
<dbReference type="Proteomes" id="UP000518288">
    <property type="component" value="Unassembled WGS sequence"/>
</dbReference>
<feature type="transmembrane region" description="Helical" evidence="2">
    <location>
        <begin position="6"/>
        <end position="26"/>
    </location>
</feature>